<keyword evidence="2" id="KW-1185">Reference proteome</keyword>
<sequence length="143" mass="14197">MDDCAVATLTVWLIDGAASYHRQKGLAGLAVSLPLRGGVEVPPACPSCLRSWTPCARRVGRMCWNRGRGRRSYPRLRRAASASGRVGGGGGGGSGGGDSSGDGSGGGGGGGGLGASATQTFVLPPAIAGVTQPGVGPQGWHQR</sequence>
<protein>
    <submittedName>
        <fullName evidence="1">Uncharacterized protein</fullName>
    </submittedName>
</protein>
<dbReference type="Proteomes" id="UP000798662">
    <property type="component" value="Chromosome 3"/>
</dbReference>
<comment type="caution">
    <text evidence="1">The sequence shown here is derived from an EMBL/GenBank/DDBJ whole genome shotgun (WGS) entry which is preliminary data.</text>
</comment>
<evidence type="ECO:0000313" key="1">
    <source>
        <dbReference type="EMBL" id="KAK1869013.1"/>
    </source>
</evidence>
<accession>A0ACC3CGR3</accession>
<dbReference type="EMBL" id="CM020620">
    <property type="protein sequence ID" value="KAK1869013.1"/>
    <property type="molecule type" value="Genomic_DNA"/>
</dbReference>
<organism evidence="1 2">
    <name type="scientific">Pyropia yezoensis</name>
    <name type="common">Susabi-nori</name>
    <name type="synonym">Porphyra yezoensis</name>
    <dbReference type="NCBI Taxonomy" id="2788"/>
    <lineage>
        <taxon>Eukaryota</taxon>
        <taxon>Rhodophyta</taxon>
        <taxon>Bangiophyceae</taxon>
        <taxon>Bangiales</taxon>
        <taxon>Bangiaceae</taxon>
        <taxon>Pyropia</taxon>
    </lineage>
</organism>
<reference evidence="1" key="1">
    <citation type="submission" date="2019-11" db="EMBL/GenBank/DDBJ databases">
        <title>Nori genome reveals adaptations in red seaweeds to the harsh intertidal environment.</title>
        <authorList>
            <person name="Wang D."/>
            <person name="Mao Y."/>
        </authorList>
    </citation>
    <scope>NUCLEOTIDE SEQUENCE</scope>
    <source>
        <tissue evidence="1">Gametophyte</tissue>
    </source>
</reference>
<proteinExistence type="predicted"/>
<name>A0ACC3CGR3_PYRYE</name>
<gene>
    <name evidence="1" type="ORF">I4F81_011495</name>
</gene>
<evidence type="ECO:0000313" key="2">
    <source>
        <dbReference type="Proteomes" id="UP000798662"/>
    </source>
</evidence>